<keyword evidence="7" id="KW-1185">Reference proteome</keyword>
<dbReference type="Gene3D" id="1.10.287.950">
    <property type="entry name" value="Methyl-accepting chemotaxis protein"/>
    <property type="match status" value="1"/>
</dbReference>
<evidence type="ECO:0000256" key="2">
    <source>
        <dbReference type="ARBA" id="ARBA00023224"/>
    </source>
</evidence>
<dbReference type="OrthoDB" id="2489132at2"/>
<dbReference type="CDD" id="cd00130">
    <property type="entry name" value="PAS"/>
    <property type="match status" value="1"/>
</dbReference>
<evidence type="ECO:0000256" key="4">
    <source>
        <dbReference type="PROSITE-ProRule" id="PRU00284"/>
    </source>
</evidence>
<dbReference type="KEGG" id="lum:CNR27_01025"/>
<evidence type="ECO:0000313" key="6">
    <source>
        <dbReference type="EMBL" id="ATD68616.1"/>
    </source>
</evidence>
<proteinExistence type="inferred from homology"/>
<dbReference type="AlphaFoldDB" id="A0A290XI37"/>
<evidence type="ECO:0000256" key="1">
    <source>
        <dbReference type="ARBA" id="ARBA00022481"/>
    </source>
</evidence>
<sequence>MQARAEATAGATVPGRCGDLPDAPVGLLRLDADGCLIEANRAAIDLLGLAGAALDGRTRGLPWGLTVDALTGRDGIWLAPGNDPAARVRYQADSERGGWVLSLPHAETAALLREVAGLAGGDGPAPALAVLQPLACQLEEAAAAHHLLDGIGGLLSRCDLDLASLCDATDDRPLARRLSAGFGNLAEAIRQAVALSVGIADEVPHLVGENDDLVRQSQAQLEALESVQAASRRLLADLQAVAGDLQAVREVAGSADARAREGIEAARALADSMAAVQQRSARAHSVIEVIDTVAFQTNILSINASIEAAHAGEAGRGFAVVASEIRRLADQAASAARDVRGIIGETVSALGEGAASARHTGEVLDGIGELLGGAGRAMASVATRVDAQSGEIAAIDRAVEQVVTLGRSNLEHAAQVAERSEGLGRDAATLHDGVRLFRLPADPMATPRHACVRDLAQTAASRIGDALDAAIARREIDTEALFSRDYAAVPGVSPAKYSTSFDALCDVVLPPLQEPVALAHPWIVFAICANPDGYVPTHNLRFSQPLTGDPAVDLVGNRTKRIFEDRVGRSVGAHTDPWRLQVYRRDTGQIMFDLSVPVFVAGRHWGGFRVGYSLE</sequence>
<dbReference type="GO" id="GO:0004888">
    <property type="term" value="F:transmembrane signaling receptor activity"/>
    <property type="evidence" value="ECO:0007669"/>
    <property type="project" value="InterPro"/>
</dbReference>
<protein>
    <submittedName>
        <fullName evidence="6">Chemotaxis protein</fullName>
    </submittedName>
</protein>
<dbReference type="InterPro" id="IPR004090">
    <property type="entry name" value="Chemotax_Me-accpt_rcpt"/>
</dbReference>
<dbReference type="PANTHER" id="PTHR43531">
    <property type="entry name" value="PROTEIN ICFG"/>
    <property type="match status" value="1"/>
</dbReference>
<accession>A0A290XI37</accession>
<dbReference type="InterPro" id="IPR051310">
    <property type="entry name" value="MCP_chemotaxis"/>
</dbReference>
<dbReference type="GO" id="GO:0006935">
    <property type="term" value="P:chemotaxis"/>
    <property type="evidence" value="ECO:0007669"/>
    <property type="project" value="InterPro"/>
</dbReference>
<evidence type="ECO:0000313" key="7">
    <source>
        <dbReference type="Proteomes" id="UP000218968"/>
    </source>
</evidence>
<comment type="similarity">
    <text evidence="3">Belongs to the methyl-accepting chemotaxis (MCP) protein family.</text>
</comment>
<evidence type="ECO:0000259" key="5">
    <source>
        <dbReference type="PROSITE" id="PS50111"/>
    </source>
</evidence>
<dbReference type="GO" id="GO:0007165">
    <property type="term" value="P:signal transduction"/>
    <property type="evidence" value="ECO:0007669"/>
    <property type="project" value="UniProtKB-KW"/>
</dbReference>
<dbReference type="GO" id="GO:0005886">
    <property type="term" value="C:plasma membrane"/>
    <property type="evidence" value="ECO:0007669"/>
    <property type="project" value="TreeGrafter"/>
</dbReference>
<dbReference type="EMBL" id="CP023406">
    <property type="protein sequence ID" value="ATD68616.1"/>
    <property type="molecule type" value="Genomic_DNA"/>
</dbReference>
<evidence type="ECO:0000256" key="3">
    <source>
        <dbReference type="ARBA" id="ARBA00029447"/>
    </source>
</evidence>
<dbReference type="Pfam" id="PF00015">
    <property type="entry name" value="MCPsignal"/>
    <property type="match status" value="1"/>
</dbReference>
<keyword evidence="1" id="KW-0488">Methylation</keyword>
<dbReference type="RefSeq" id="WP_096300134.1">
    <property type="nucleotide sequence ID" value="NZ_CP023406.1"/>
</dbReference>
<dbReference type="InterPro" id="IPR004089">
    <property type="entry name" value="MCPsignal_dom"/>
</dbReference>
<dbReference type="PROSITE" id="PS50111">
    <property type="entry name" value="CHEMOTAXIS_TRANSDUC_2"/>
    <property type="match status" value="1"/>
</dbReference>
<keyword evidence="2 4" id="KW-0807">Transducer</keyword>
<dbReference type="Proteomes" id="UP000218968">
    <property type="component" value="Chromosome"/>
</dbReference>
<dbReference type="PRINTS" id="PR00260">
    <property type="entry name" value="CHEMTRNSDUCR"/>
</dbReference>
<gene>
    <name evidence="6" type="ORF">CNR27_01025</name>
</gene>
<organism evidence="6 7">
    <name type="scientific">Luteimonas chenhongjianii</name>
    <dbReference type="NCBI Taxonomy" id="2006110"/>
    <lineage>
        <taxon>Bacteria</taxon>
        <taxon>Pseudomonadati</taxon>
        <taxon>Pseudomonadota</taxon>
        <taxon>Gammaproteobacteria</taxon>
        <taxon>Lysobacterales</taxon>
        <taxon>Lysobacteraceae</taxon>
        <taxon>Luteimonas</taxon>
    </lineage>
</organism>
<dbReference type="PANTHER" id="PTHR43531:SF14">
    <property type="entry name" value="METHYL-ACCEPTING CHEMOTAXIS PROTEIN I-RELATED"/>
    <property type="match status" value="1"/>
</dbReference>
<name>A0A290XI37_9GAMM</name>
<dbReference type="SUPFAM" id="SSF58104">
    <property type="entry name" value="Methyl-accepting chemotaxis protein (MCP) signaling domain"/>
    <property type="match status" value="1"/>
</dbReference>
<dbReference type="SMART" id="SM00283">
    <property type="entry name" value="MA"/>
    <property type="match status" value="1"/>
</dbReference>
<reference evidence="7" key="1">
    <citation type="submission" date="2017-09" db="EMBL/GenBank/DDBJ databases">
        <title>Luteimonas liuhanmingii sp.nov., isolated from the intestinal contents of Tibetan Plateau Pika in Yushu, Qinghai Province, China.</title>
        <authorList>
            <person name="Gui Z."/>
        </authorList>
    </citation>
    <scope>NUCLEOTIDE SEQUENCE [LARGE SCALE GENOMIC DNA]</scope>
    <source>
        <strain evidence="7">100111</strain>
    </source>
</reference>
<feature type="domain" description="Methyl-accepting transducer" evidence="5">
    <location>
        <begin position="195"/>
        <end position="417"/>
    </location>
</feature>
<dbReference type="InterPro" id="IPR000014">
    <property type="entry name" value="PAS"/>
</dbReference>